<evidence type="ECO:0000259" key="8">
    <source>
        <dbReference type="PROSITE" id="PS50893"/>
    </source>
</evidence>
<reference evidence="10" key="1">
    <citation type="submission" date="2017-05" db="EMBL/GenBank/DDBJ databases">
        <title>Complete and WGS of Bordetella genogroups.</title>
        <authorList>
            <person name="Spilker T."/>
            <person name="Lipuma J."/>
        </authorList>
    </citation>
    <scope>NUCLEOTIDE SEQUENCE [LARGE SCALE GENOMIC DNA]</scope>
    <source>
        <strain evidence="10">AU8256</strain>
    </source>
</reference>
<dbReference type="InterPro" id="IPR003439">
    <property type="entry name" value="ABC_transporter-like_ATP-bd"/>
</dbReference>
<dbReference type="PROSITE" id="PS00211">
    <property type="entry name" value="ABC_TRANSPORTER_1"/>
    <property type="match status" value="1"/>
</dbReference>
<dbReference type="GO" id="GO:0005524">
    <property type="term" value="F:ATP binding"/>
    <property type="evidence" value="ECO:0007669"/>
    <property type="project" value="UniProtKB-KW"/>
</dbReference>
<evidence type="ECO:0000256" key="3">
    <source>
        <dbReference type="ARBA" id="ARBA00022448"/>
    </source>
</evidence>
<sequence length="326" mass="35375">MDAPILEVRDLVTAFHTPMGEVRAVDGVSLQVRPGTTLGIVGESGSGKSMLSLSIMGLVPPPGRIQAGQILFEGRDLRTLSAARMREIRGNRIAMVFQEPMTSLNPVHTVGFQIMEAVRAHHSMADSDLKALAIEALAKVRISSPERRFAEYPHQLSGGMRQRVMIAMALACKPAVLIADEPTTALDVTIQAQILQLLRDLQQETGMAIVLITHDLGVIAQCADEVAVMYAGKVMEAASVSAVFQDTQHPYTLGLMSSLPRMSADTARLLTIRGTVPPPFRYPAGCRFNPRCLFASERCRRDLPALEEVAPGHAAACWNVPLEQFA</sequence>
<proteinExistence type="inferred from homology"/>
<evidence type="ECO:0000313" key="9">
    <source>
        <dbReference type="EMBL" id="OZI69777.1"/>
    </source>
</evidence>
<comment type="subcellular location">
    <subcellularLocation>
        <location evidence="1">Cell inner membrane</location>
        <topology evidence="1">Peripheral membrane protein</topology>
    </subcellularLocation>
</comment>
<dbReference type="GO" id="GO:0005886">
    <property type="term" value="C:plasma membrane"/>
    <property type="evidence" value="ECO:0007669"/>
    <property type="project" value="UniProtKB-SubCell"/>
</dbReference>
<dbReference type="InterPro" id="IPR017871">
    <property type="entry name" value="ABC_transporter-like_CS"/>
</dbReference>
<dbReference type="InterPro" id="IPR013563">
    <property type="entry name" value="Oligopep_ABC_C"/>
</dbReference>
<evidence type="ECO:0000256" key="7">
    <source>
        <dbReference type="ARBA" id="ARBA00023136"/>
    </source>
</evidence>
<comment type="similarity">
    <text evidence="2">Belongs to the ABC transporter superfamily.</text>
</comment>
<dbReference type="GO" id="GO:0055085">
    <property type="term" value="P:transmembrane transport"/>
    <property type="evidence" value="ECO:0007669"/>
    <property type="project" value="UniProtKB-ARBA"/>
</dbReference>
<keyword evidence="10" id="KW-1185">Reference proteome</keyword>
<dbReference type="Proteomes" id="UP000215633">
    <property type="component" value="Unassembled WGS sequence"/>
</dbReference>
<keyword evidence="5" id="KW-0547">Nucleotide-binding</keyword>
<dbReference type="NCBIfam" id="TIGR01727">
    <property type="entry name" value="oligo_HPY"/>
    <property type="match status" value="1"/>
</dbReference>
<dbReference type="Pfam" id="PF00005">
    <property type="entry name" value="ABC_tran"/>
    <property type="match status" value="1"/>
</dbReference>
<keyword evidence="6 9" id="KW-0067">ATP-binding</keyword>
<gene>
    <name evidence="9" type="primary">dppD</name>
    <name evidence="9" type="ORF">CAL24_23510</name>
</gene>
<dbReference type="InterPro" id="IPR050388">
    <property type="entry name" value="ABC_Ni/Peptide_Import"/>
</dbReference>
<dbReference type="FunFam" id="3.40.50.300:FF:000016">
    <property type="entry name" value="Oligopeptide ABC transporter ATP-binding component"/>
    <property type="match status" value="1"/>
</dbReference>
<keyword evidence="4" id="KW-1003">Cell membrane</keyword>
<dbReference type="SUPFAM" id="SSF52540">
    <property type="entry name" value="P-loop containing nucleoside triphosphate hydrolases"/>
    <property type="match status" value="1"/>
</dbReference>
<feature type="domain" description="ABC transporter" evidence="8">
    <location>
        <begin position="6"/>
        <end position="256"/>
    </location>
</feature>
<dbReference type="GO" id="GO:0016887">
    <property type="term" value="F:ATP hydrolysis activity"/>
    <property type="evidence" value="ECO:0007669"/>
    <property type="project" value="InterPro"/>
</dbReference>
<name>A0A261V7I8_9BORD</name>
<keyword evidence="3" id="KW-0813">Transport</keyword>
<protein>
    <submittedName>
        <fullName evidence="9">ABC transporter ATP-binding protein</fullName>
    </submittedName>
</protein>
<dbReference type="AlphaFoldDB" id="A0A261V7I8"/>
<comment type="caution">
    <text evidence="9">The sequence shown here is derived from an EMBL/GenBank/DDBJ whole genome shotgun (WGS) entry which is preliminary data.</text>
</comment>
<dbReference type="PROSITE" id="PS50893">
    <property type="entry name" value="ABC_TRANSPORTER_2"/>
    <property type="match status" value="1"/>
</dbReference>
<accession>A0A261V7I8</accession>
<dbReference type="GO" id="GO:0015833">
    <property type="term" value="P:peptide transport"/>
    <property type="evidence" value="ECO:0007669"/>
    <property type="project" value="InterPro"/>
</dbReference>
<dbReference type="InterPro" id="IPR027417">
    <property type="entry name" value="P-loop_NTPase"/>
</dbReference>
<dbReference type="PANTHER" id="PTHR43297">
    <property type="entry name" value="OLIGOPEPTIDE TRANSPORT ATP-BINDING PROTEIN APPD"/>
    <property type="match status" value="1"/>
</dbReference>
<evidence type="ECO:0000256" key="1">
    <source>
        <dbReference type="ARBA" id="ARBA00004417"/>
    </source>
</evidence>
<dbReference type="CDD" id="cd03257">
    <property type="entry name" value="ABC_NikE_OppD_transporters"/>
    <property type="match status" value="1"/>
</dbReference>
<organism evidence="9 10">
    <name type="scientific">Bordetella genomosp. 2</name>
    <dbReference type="NCBI Taxonomy" id="1983456"/>
    <lineage>
        <taxon>Bacteria</taxon>
        <taxon>Pseudomonadati</taxon>
        <taxon>Pseudomonadota</taxon>
        <taxon>Betaproteobacteria</taxon>
        <taxon>Burkholderiales</taxon>
        <taxon>Alcaligenaceae</taxon>
        <taxon>Bordetella</taxon>
    </lineage>
</organism>
<dbReference type="RefSeq" id="WP_028355446.1">
    <property type="nucleotide sequence ID" value="NZ_NEVT01000009.1"/>
</dbReference>
<evidence type="ECO:0000313" key="10">
    <source>
        <dbReference type="Proteomes" id="UP000215633"/>
    </source>
</evidence>
<evidence type="ECO:0000256" key="6">
    <source>
        <dbReference type="ARBA" id="ARBA00022840"/>
    </source>
</evidence>
<dbReference type="PANTHER" id="PTHR43297:SF2">
    <property type="entry name" value="DIPEPTIDE TRANSPORT ATP-BINDING PROTEIN DPPD"/>
    <property type="match status" value="1"/>
</dbReference>
<dbReference type="InterPro" id="IPR003593">
    <property type="entry name" value="AAA+_ATPase"/>
</dbReference>
<keyword evidence="7" id="KW-0472">Membrane</keyword>
<dbReference type="Pfam" id="PF08352">
    <property type="entry name" value="oligo_HPY"/>
    <property type="match status" value="1"/>
</dbReference>
<evidence type="ECO:0000256" key="4">
    <source>
        <dbReference type="ARBA" id="ARBA00022475"/>
    </source>
</evidence>
<dbReference type="SMART" id="SM00382">
    <property type="entry name" value="AAA"/>
    <property type="match status" value="1"/>
</dbReference>
<evidence type="ECO:0000256" key="2">
    <source>
        <dbReference type="ARBA" id="ARBA00005417"/>
    </source>
</evidence>
<evidence type="ECO:0000256" key="5">
    <source>
        <dbReference type="ARBA" id="ARBA00022741"/>
    </source>
</evidence>
<dbReference type="EMBL" id="NEVT01000009">
    <property type="protein sequence ID" value="OZI69777.1"/>
    <property type="molecule type" value="Genomic_DNA"/>
</dbReference>
<dbReference type="Gene3D" id="3.40.50.300">
    <property type="entry name" value="P-loop containing nucleotide triphosphate hydrolases"/>
    <property type="match status" value="1"/>
</dbReference>